<evidence type="ECO:0000313" key="6">
    <source>
        <dbReference type="Proteomes" id="UP001234581"/>
    </source>
</evidence>
<dbReference type="RefSeq" id="XP_058348262.1">
    <property type="nucleotide sequence ID" value="XM_058480698.1"/>
</dbReference>
<feature type="compositionally biased region" description="Basic and acidic residues" evidence="3">
    <location>
        <begin position="69"/>
        <end position="82"/>
    </location>
</feature>
<accession>A0AAD7Y3Z9</accession>
<evidence type="ECO:0000313" key="5">
    <source>
        <dbReference type="EMBL" id="KAJ8663350.1"/>
    </source>
</evidence>
<gene>
    <name evidence="5" type="ORF">O0I10_000589</name>
</gene>
<dbReference type="PANTHER" id="PTHR22175:SF0">
    <property type="entry name" value="SMALL ACIDIC PROTEIN"/>
    <property type="match status" value="1"/>
</dbReference>
<dbReference type="Pfam" id="PF15477">
    <property type="entry name" value="SMAP"/>
    <property type="match status" value="1"/>
</dbReference>
<comment type="caution">
    <text evidence="5">The sequence shown here is derived from an EMBL/GenBank/DDBJ whole genome shotgun (WGS) entry which is preliminary data.</text>
</comment>
<feature type="compositionally biased region" description="Basic and acidic residues" evidence="3">
    <location>
        <begin position="165"/>
        <end position="187"/>
    </location>
</feature>
<protein>
    <recommendedName>
        <fullName evidence="2">Small acidic protein</fullName>
    </recommendedName>
</protein>
<feature type="compositionally biased region" description="Basic and acidic residues" evidence="3">
    <location>
        <begin position="1"/>
        <end position="41"/>
    </location>
</feature>
<reference evidence="5 6" key="1">
    <citation type="submission" date="2023-03" db="EMBL/GenBank/DDBJ databases">
        <title>Genome sequence of Lichtheimia ornata CBS 291.66.</title>
        <authorList>
            <person name="Mohabir J.T."/>
            <person name="Shea T.P."/>
            <person name="Kurbessoian T."/>
            <person name="Berby B."/>
            <person name="Fontaine J."/>
            <person name="Livny J."/>
            <person name="Gnirke A."/>
            <person name="Stajich J.E."/>
            <person name="Cuomo C.A."/>
        </authorList>
    </citation>
    <scope>NUCLEOTIDE SEQUENCE [LARGE SCALE GENOMIC DNA]</scope>
    <source>
        <strain evidence="5">CBS 291.66</strain>
    </source>
</reference>
<feature type="domain" description="Small acidic protein-like" evidence="4">
    <location>
        <begin position="117"/>
        <end position="201"/>
    </location>
</feature>
<dbReference type="Proteomes" id="UP001234581">
    <property type="component" value="Unassembled WGS sequence"/>
</dbReference>
<evidence type="ECO:0000256" key="1">
    <source>
        <dbReference type="ARBA" id="ARBA00006502"/>
    </source>
</evidence>
<organism evidence="5 6">
    <name type="scientific">Lichtheimia ornata</name>
    <dbReference type="NCBI Taxonomy" id="688661"/>
    <lineage>
        <taxon>Eukaryota</taxon>
        <taxon>Fungi</taxon>
        <taxon>Fungi incertae sedis</taxon>
        <taxon>Mucoromycota</taxon>
        <taxon>Mucoromycotina</taxon>
        <taxon>Mucoromycetes</taxon>
        <taxon>Mucorales</taxon>
        <taxon>Lichtheimiaceae</taxon>
        <taxon>Lichtheimia</taxon>
    </lineage>
</organism>
<feature type="compositionally biased region" description="Polar residues" evidence="3">
    <location>
        <begin position="84"/>
        <end position="104"/>
    </location>
</feature>
<sequence>MGSSDKVKEKEKHATDLAKKKSKKEKSSDDKKRKREDSVEKKAKKSKSNGDDGVKKEKKKKEKKKKDKTKGDDEKKQRKHACDSNPSTPENIDTQPSSPSNTNNEDAKEESGGWNNWNKASFGGDQQQKDKFLRLLGAKKASNQPSERQQTKKSGGGLYGSLKSAIDEDEKHRISNDLQKQFEDGLRFRKQQQMGRRGGLGS</sequence>
<evidence type="ECO:0000259" key="4">
    <source>
        <dbReference type="Pfam" id="PF15477"/>
    </source>
</evidence>
<proteinExistence type="inferred from homology"/>
<dbReference type="EMBL" id="JARTCD010000002">
    <property type="protein sequence ID" value="KAJ8663350.1"/>
    <property type="molecule type" value="Genomic_DNA"/>
</dbReference>
<keyword evidence="6" id="KW-1185">Reference proteome</keyword>
<dbReference type="InterPro" id="IPR026714">
    <property type="entry name" value="SMAP"/>
</dbReference>
<dbReference type="PANTHER" id="PTHR22175">
    <property type="entry name" value="SMALL ACIDIC PROTEIN-RELATED"/>
    <property type="match status" value="1"/>
</dbReference>
<dbReference type="GeneID" id="83208011"/>
<comment type="similarity">
    <text evidence="1">Belongs to the SMAP family.</text>
</comment>
<dbReference type="InterPro" id="IPR028124">
    <property type="entry name" value="SMAP_dom"/>
</dbReference>
<evidence type="ECO:0000256" key="2">
    <source>
        <dbReference type="ARBA" id="ARBA00016161"/>
    </source>
</evidence>
<feature type="compositionally biased region" description="Basic residues" evidence="3">
    <location>
        <begin position="56"/>
        <end position="68"/>
    </location>
</feature>
<dbReference type="AlphaFoldDB" id="A0AAD7Y3Z9"/>
<evidence type="ECO:0000256" key="3">
    <source>
        <dbReference type="SAM" id="MobiDB-lite"/>
    </source>
</evidence>
<feature type="region of interest" description="Disordered" evidence="3">
    <location>
        <begin position="1"/>
        <end position="202"/>
    </location>
</feature>
<name>A0AAD7Y3Z9_9FUNG</name>